<comment type="similarity">
    <text evidence="2">Belongs to the TFIIF beta subunit family.</text>
</comment>
<dbReference type="Gene3D" id="1.10.10.10">
    <property type="entry name" value="Winged helix-like DNA-binding domain superfamily/Winged helix DNA-binding domain"/>
    <property type="match status" value="1"/>
</dbReference>
<feature type="domain" description="TFIIF beta subunit HTH" evidence="8">
    <location>
        <begin position="213"/>
        <end position="276"/>
    </location>
</feature>
<dbReference type="GO" id="GO:0003677">
    <property type="term" value="F:DNA binding"/>
    <property type="evidence" value="ECO:0007669"/>
    <property type="project" value="UniProtKB-KW"/>
</dbReference>
<feature type="domain" description="TFIIF beta subunit N-terminal" evidence="9">
    <location>
        <begin position="28"/>
        <end position="144"/>
    </location>
</feature>
<dbReference type="AlphaFoldDB" id="A0AA41S4Q0"/>
<evidence type="ECO:0000259" key="9">
    <source>
        <dbReference type="Pfam" id="PF17683"/>
    </source>
</evidence>
<evidence type="ECO:0000313" key="10">
    <source>
        <dbReference type="EMBL" id="MCL7032994.1"/>
    </source>
</evidence>
<dbReference type="PANTHER" id="PTHR10445">
    <property type="entry name" value="GENERAL TRANSCRIPTION FACTOR IIF SUBUNIT 2"/>
    <property type="match status" value="1"/>
</dbReference>
<dbReference type="Proteomes" id="UP001177140">
    <property type="component" value="Unassembled WGS sequence"/>
</dbReference>
<evidence type="ECO:0000256" key="1">
    <source>
        <dbReference type="ARBA" id="ARBA00004123"/>
    </source>
</evidence>
<evidence type="ECO:0000256" key="2">
    <source>
        <dbReference type="ARBA" id="ARBA00009543"/>
    </source>
</evidence>
<keyword evidence="5" id="KW-0804">Transcription</keyword>
<evidence type="ECO:0000256" key="7">
    <source>
        <dbReference type="SAM" id="MobiDB-lite"/>
    </source>
</evidence>
<dbReference type="EMBL" id="JAJJMA010129410">
    <property type="protein sequence ID" value="MCL7032994.1"/>
    <property type="molecule type" value="Genomic_DNA"/>
</dbReference>
<evidence type="ECO:0000259" key="8">
    <source>
        <dbReference type="Pfam" id="PF02270"/>
    </source>
</evidence>
<evidence type="ECO:0000313" key="11">
    <source>
        <dbReference type="Proteomes" id="UP001177140"/>
    </source>
</evidence>
<reference evidence="10" key="1">
    <citation type="submission" date="2022-03" db="EMBL/GenBank/DDBJ databases">
        <title>A functionally conserved STORR gene fusion in Papaver species that diverged 16.8 million years ago.</title>
        <authorList>
            <person name="Catania T."/>
        </authorList>
    </citation>
    <scope>NUCLEOTIDE SEQUENCE</scope>
    <source>
        <strain evidence="10">S-191538</strain>
    </source>
</reference>
<evidence type="ECO:0000256" key="3">
    <source>
        <dbReference type="ARBA" id="ARBA00023015"/>
    </source>
</evidence>
<comment type="subcellular location">
    <subcellularLocation>
        <location evidence="1">Nucleus</location>
    </subcellularLocation>
</comment>
<proteinExistence type="inferred from homology"/>
<dbReference type="InterPro" id="IPR040504">
    <property type="entry name" value="TFIIF_beta_N"/>
</dbReference>
<feature type="region of interest" description="Disordered" evidence="7">
    <location>
        <begin position="267"/>
        <end position="286"/>
    </location>
</feature>
<accession>A0AA41S4Q0</accession>
<dbReference type="InterPro" id="IPR036390">
    <property type="entry name" value="WH_DNA-bd_sf"/>
</dbReference>
<dbReference type="PANTHER" id="PTHR10445:SF2">
    <property type="entry name" value="TRANSCRIPTION INITIATION FACTOR IIF, BETA SUBUNIT"/>
    <property type="match status" value="1"/>
</dbReference>
<evidence type="ECO:0008006" key="12">
    <source>
        <dbReference type="Google" id="ProtNLM"/>
    </source>
</evidence>
<comment type="caution">
    <text evidence="10">The sequence shown here is derived from an EMBL/GenBank/DDBJ whole genome shotgun (WGS) entry which is preliminary data.</text>
</comment>
<name>A0AA41S4Q0_PAPNU</name>
<dbReference type="Pfam" id="PF02270">
    <property type="entry name" value="TFIIF_beta"/>
    <property type="match status" value="1"/>
</dbReference>
<dbReference type="FunFam" id="1.10.10.10:FF:000035">
    <property type="entry name" value="General transcription factor IIF subunit 2"/>
    <property type="match status" value="1"/>
</dbReference>
<evidence type="ECO:0000256" key="5">
    <source>
        <dbReference type="ARBA" id="ARBA00023163"/>
    </source>
</evidence>
<keyword evidence="6" id="KW-0539">Nucleus</keyword>
<feature type="region of interest" description="Disordered" evidence="7">
    <location>
        <begin position="183"/>
        <end position="209"/>
    </location>
</feature>
<keyword evidence="3" id="KW-0805">Transcription regulation</keyword>
<keyword evidence="11" id="KW-1185">Reference proteome</keyword>
<dbReference type="InterPro" id="IPR040450">
    <property type="entry name" value="TFIIF_beta_HTH"/>
</dbReference>
<evidence type="ECO:0000256" key="4">
    <source>
        <dbReference type="ARBA" id="ARBA00023125"/>
    </source>
</evidence>
<dbReference type="GO" id="GO:0005674">
    <property type="term" value="C:transcription factor TFIIF complex"/>
    <property type="evidence" value="ECO:0007669"/>
    <property type="project" value="InterPro"/>
</dbReference>
<protein>
    <recommendedName>
        <fullName evidence="12">Transcription initiation factor IIF subunit beta</fullName>
    </recommendedName>
</protein>
<organism evidence="10 11">
    <name type="scientific">Papaver nudicaule</name>
    <name type="common">Iceland poppy</name>
    <dbReference type="NCBI Taxonomy" id="74823"/>
    <lineage>
        <taxon>Eukaryota</taxon>
        <taxon>Viridiplantae</taxon>
        <taxon>Streptophyta</taxon>
        <taxon>Embryophyta</taxon>
        <taxon>Tracheophyta</taxon>
        <taxon>Spermatophyta</taxon>
        <taxon>Magnoliopsida</taxon>
        <taxon>Ranunculales</taxon>
        <taxon>Papaveraceae</taxon>
        <taxon>Papaveroideae</taxon>
        <taxon>Papaver</taxon>
    </lineage>
</organism>
<dbReference type="SUPFAM" id="SSF46785">
    <property type="entry name" value="Winged helix' DNA-binding domain"/>
    <property type="match status" value="1"/>
</dbReference>
<dbReference type="GO" id="GO:0006367">
    <property type="term" value="P:transcription initiation at RNA polymerase II promoter"/>
    <property type="evidence" value="ECO:0007669"/>
    <property type="project" value="InterPro"/>
</dbReference>
<dbReference type="SUPFAM" id="SSF50916">
    <property type="entry name" value="Rap30/74 interaction domains"/>
    <property type="match status" value="1"/>
</dbReference>
<feature type="region of interest" description="Disordered" evidence="7">
    <location>
        <begin position="1"/>
        <end position="28"/>
    </location>
</feature>
<feature type="compositionally biased region" description="Polar residues" evidence="7">
    <location>
        <begin position="7"/>
        <end position="28"/>
    </location>
</feature>
<dbReference type="InterPro" id="IPR036388">
    <property type="entry name" value="WH-like_DNA-bd_sf"/>
</dbReference>
<gene>
    <name evidence="10" type="ORF">MKW94_018532</name>
</gene>
<dbReference type="InterPro" id="IPR011039">
    <property type="entry name" value="TFIIF_interaction"/>
</dbReference>
<evidence type="ECO:0000256" key="6">
    <source>
        <dbReference type="ARBA" id="ARBA00023242"/>
    </source>
</evidence>
<dbReference type="Pfam" id="PF17683">
    <property type="entry name" value="TFIIF_beta_N"/>
    <property type="match status" value="1"/>
</dbReference>
<keyword evidence="4" id="KW-0238">DNA-binding</keyword>
<sequence length="286" mass="32733">MEKKQKTSNGGVSNNNNKEGIETSNQNTPVWLLKCPPVVSRSWMSQSTNNTTAIGSDDLNASTPPPNSSRYLAKLTLSIDPLASDDDPLSRQFTMEMAKNDSENAPKCYSLDMRKDHIPMCVFSQANEGKIAVEGKVLQKFDMKPHSESIQDYSRLCRERTNKYMVKTRQVKVIENDRGEHMMPKPAILSSMPSIPKAKINPVPAKSDSRRIRRDRMEMEGIMFKLFENQPNWTLKQLIQATEQPEQFLKDILKELCVYNNRGTNQGSYELKPEYRRSIKEEEPNQ</sequence>
<feature type="compositionally biased region" description="Basic and acidic residues" evidence="7">
    <location>
        <begin position="271"/>
        <end position="286"/>
    </location>
</feature>
<dbReference type="InterPro" id="IPR003196">
    <property type="entry name" value="TFIIF_beta"/>
</dbReference>